<name>A0ACD3AHS4_9AGAR</name>
<proteinExistence type="predicted"/>
<keyword evidence="1" id="KW-0675">Receptor</keyword>
<dbReference type="Proteomes" id="UP000308600">
    <property type="component" value="Unassembled WGS sequence"/>
</dbReference>
<evidence type="ECO:0000313" key="2">
    <source>
        <dbReference type="Proteomes" id="UP000308600"/>
    </source>
</evidence>
<keyword evidence="2" id="KW-1185">Reference proteome</keyword>
<protein>
    <submittedName>
        <fullName evidence="1">Fungal pheromone STE3G-protein-coupled receptor</fullName>
    </submittedName>
</protein>
<evidence type="ECO:0000313" key="1">
    <source>
        <dbReference type="EMBL" id="TFK65312.1"/>
    </source>
</evidence>
<dbReference type="EMBL" id="ML208441">
    <property type="protein sequence ID" value="TFK65312.1"/>
    <property type="molecule type" value="Genomic_DNA"/>
</dbReference>
<sequence>MVDPTYPLFPVFACLGFVLCLIPLPWHLQAWNSGTCYFMIWTSLACLNQFVNSVVWANNALNPAPWWCEISIRILMGASVAIPASSLCIVRRLYMIAHAQVVSITHAEKRRAVLMDSLLCVLFPLIYIALQSVVQGHRFNVIENIGCYPAVYNTLLTYFISSMWPVVIGFVSAVYCGLALWEFNKRRLQFSQFLNANSALTVSRYFRLMALAMVEMMCTTPLAIFVIWLNATTTPIEPWVSWADTHFDYERVEQIPSIIWRGNHLMVISFELTRWAAPFCAITFFCFFGFAQEARRNYIELFKWCRGVLPSRSPKAAFSR</sequence>
<gene>
    <name evidence="1" type="ORF">BDN72DRAFT_773529</name>
</gene>
<reference evidence="1 2" key="1">
    <citation type="journal article" date="2019" name="Nat. Ecol. Evol.">
        <title>Megaphylogeny resolves global patterns of mushroom evolution.</title>
        <authorList>
            <person name="Varga T."/>
            <person name="Krizsan K."/>
            <person name="Foldi C."/>
            <person name="Dima B."/>
            <person name="Sanchez-Garcia M."/>
            <person name="Sanchez-Ramirez S."/>
            <person name="Szollosi G.J."/>
            <person name="Szarkandi J.G."/>
            <person name="Papp V."/>
            <person name="Albert L."/>
            <person name="Andreopoulos W."/>
            <person name="Angelini C."/>
            <person name="Antonin V."/>
            <person name="Barry K.W."/>
            <person name="Bougher N.L."/>
            <person name="Buchanan P."/>
            <person name="Buyck B."/>
            <person name="Bense V."/>
            <person name="Catcheside P."/>
            <person name="Chovatia M."/>
            <person name="Cooper J."/>
            <person name="Damon W."/>
            <person name="Desjardin D."/>
            <person name="Finy P."/>
            <person name="Geml J."/>
            <person name="Haridas S."/>
            <person name="Hughes K."/>
            <person name="Justo A."/>
            <person name="Karasinski D."/>
            <person name="Kautmanova I."/>
            <person name="Kiss B."/>
            <person name="Kocsube S."/>
            <person name="Kotiranta H."/>
            <person name="LaButti K.M."/>
            <person name="Lechner B.E."/>
            <person name="Liimatainen K."/>
            <person name="Lipzen A."/>
            <person name="Lukacs Z."/>
            <person name="Mihaltcheva S."/>
            <person name="Morgado L.N."/>
            <person name="Niskanen T."/>
            <person name="Noordeloos M.E."/>
            <person name="Ohm R.A."/>
            <person name="Ortiz-Santana B."/>
            <person name="Ovrebo C."/>
            <person name="Racz N."/>
            <person name="Riley R."/>
            <person name="Savchenko A."/>
            <person name="Shiryaev A."/>
            <person name="Soop K."/>
            <person name="Spirin V."/>
            <person name="Szebenyi C."/>
            <person name="Tomsovsky M."/>
            <person name="Tulloss R.E."/>
            <person name="Uehling J."/>
            <person name="Grigoriev I.V."/>
            <person name="Vagvolgyi C."/>
            <person name="Papp T."/>
            <person name="Martin F.M."/>
            <person name="Miettinen O."/>
            <person name="Hibbett D.S."/>
            <person name="Nagy L.G."/>
        </authorList>
    </citation>
    <scope>NUCLEOTIDE SEQUENCE [LARGE SCALE GENOMIC DNA]</scope>
    <source>
        <strain evidence="1 2">NL-1719</strain>
    </source>
</reference>
<organism evidence="1 2">
    <name type="scientific">Pluteus cervinus</name>
    <dbReference type="NCBI Taxonomy" id="181527"/>
    <lineage>
        <taxon>Eukaryota</taxon>
        <taxon>Fungi</taxon>
        <taxon>Dikarya</taxon>
        <taxon>Basidiomycota</taxon>
        <taxon>Agaricomycotina</taxon>
        <taxon>Agaricomycetes</taxon>
        <taxon>Agaricomycetidae</taxon>
        <taxon>Agaricales</taxon>
        <taxon>Pluteineae</taxon>
        <taxon>Pluteaceae</taxon>
        <taxon>Pluteus</taxon>
    </lineage>
</organism>
<accession>A0ACD3AHS4</accession>